<sequence>MEHDKAIEELEKFFSLVNNKLSTKKKLKAGLQILEELHLNGGRVNSWIMGNEIIPKIAEEQSISAPTVYRALNDLIELGIIARTAKGGYTLSPTFRKRVYRLYKQLGYLV</sequence>
<reference evidence="2 3" key="1">
    <citation type="submission" date="2015-10" db="EMBL/GenBank/DDBJ databases">
        <title>Draft genome sequence of Thermococcus celericrescens strain DSM 17994.</title>
        <authorList>
            <person name="Hong S.-J."/>
            <person name="Park C.-E."/>
            <person name="Shin J.-H."/>
        </authorList>
    </citation>
    <scope>NUCLEOTIDE SEQUENCE [LARGE SCALE GENOMIC DNA]</scope>
    <source>
        <strain evidence="2 3">DSM 17994</strain>
    </source>
</reference>
<dbReference type="InterPro" id="IPR036388">
    <property type="entry name" value="WH-like_DNA-bd_sf"/>
</dbReference>
<proteinExistence type="predicted"/>
<dbReference type="AlphaFoldDB" id="A0A100XYJ0"/>
<dbReference type="SUPFAM" id="SSF46785">
    <property type="entry name" value="Winged helix' DNA-binding domain"/>
    <property type="match status" value="1"/>
</dbReference>
<keyword evidence="3" id="KW-1185">Reference proteome</keyword>
<dbReference type="Proteomes" id="UP000053462">
    <property type="component" value="Unassembled WGS sequence"/>
</dbReference>
<accession>A0A100XYJ0</accession>
<evidence type="ECO:0000313" key="2">
    <source>
        <dbReference type="EMBL" id="KUH34003.1"/>
    </source>
</evidence>
<evidence type="ECO:0000259" key="1">
    <source>
        <dbReference type="Pfam" id="PF05732"/>
    </source>
</evidence>
<dbReference type="GO" id="GO:0006260">
    <property type="term" value="P:DNA replication"/>
    <property type="evidence" value="ECO:0007669"/>
    <property type="project" value="InterPro"/>
</dbReference>
<dbReference type="Gene3D" id="1.10.10.10">
    <property type="entry name" value="Winged helix-like DNA-binding domain superfamily/Winged helix DNA-binding domain"/>
    <property type="match status" value="1"/>
</dbReference>
<dbReference type="EMBL" id="LLYW01000012">
    <property type="protein sequence ID" value="KUH34003.1"/>
    <property type="molecule type" value="Genomic_DNA"/>
</dbReference>
<dbReference type="Pfam" id="PF05732">
    <property type="entry name" value="RepL"/>
    <property type="match status" value="1"/>
</dbReference>
<dbReference type="InterPro" id="IPR008813">
    <property type="entry name" value="Plasmid_replication_RepL"/>
</dbReference>
<comment type="caution">
    <text evidence="2">The sequence shown here is derived from an EMBL/GenBank/DDBJ whole genome shotgun (WGS) entry which is preliminary data.</text>
</comment>
<dbReference type="GO" id="GO:0006276">
    <property type="term" value="P:plasmid maintenance"/>
    <property type="evidence" value="ECO:0007669"/>
    <property type="project" value="InterPro"/>
</dbReference>
<dbReference type="RefSeq" id="WP_058938367.1">
    <property type="nucleotide sequence ID" value="NZ_LLYW01000012.1"/>
</dbReference>
<organism evidence="2 3">
    <name type="scientific">Thermococcus celericrescens</name>
    <dbReference type="NCBI Taxonomy" id="227598"/>
    <lineage>
        <taxon>Archaea</taxon>
        <taxon>Methanobacteriati</taxon>
        <taxon>Methanobacteriota</taxon>
        <taxon>Thermococci</taxon>
        <taxon>Thermococcales</taxon>
        <taxon>Thermococcaceae</taxon>
        <taxon>Thermococcus</taxon>
    </lineage>
</organism>
<protein>
    <recommendedName>
        <fullName evidence="1">Plasmid replication protein RepL domain-containing protein</fullName>
    </recommendedName>
</protein>
<feature type="domain" description="Plasmid replication protein RepL" evidence="1">
    <location>
        <begin position="23"/>
        <end position="94"/>
    </location>
</feature>
<dbReference type="InterPro" id="IPR036390">
    <property type="entry name" value="WH_DNA-bd_sf"/>
</dbReference>
<evidence type="ECO:0000313" key="3">
    <source>
        <dbReference type="Proteomes" id="UP000053462"/>
    </source>
</evidence>
<gene>
    <name evidence="2" type="ORF">APY94_03780</name>
</gene>
<dbReference type="OrthoDB" id="359315at2157"/>
<name>A0A100XYJ0_9EURY</name>